<dbReference type="STRING" id="1890683.A0A427YRU6"/>
<keyword evidence="3" id="KW-0677">Repeat</keyword>
<evidence type="ECO:0000313" key="9">
    <source>
        <dbReference type="EMBL" id="RSH93792.1"/>
    </source>
</evidence>
<keyword evidence="10" id="KW-1185">Reference proteome</keyword>
<dbReference type="InterPro" id="IPR006626">
    <property type="entry name" value="PbH1"/>
</dbReference>
<evidence type="ECO:0000256" key="4">
    <source>
        <dbReference type="ARBA" id="ARBA00022801"/>
    </source>
</evidence>
<reference evidence="9 10" key="1">
    <citation type="submission" date="2018-11" db="EMBL/GenBank/DDBJ databases">
        <title>Genome sequence of Saitozyma podzolica DSM 27192.</title>
        <authorList>
            <person name="Aliyu H."/>
            <person name="Gorte O."/>
            <person name="Ochsenreither K."/>
        </authorList>
    </citation>
    <scope>NUCLEOTIDE SEQUENCE [LARGE SCALE GENOMIC DNA]</scope>
    <source>
        <strain evidence="9 10">DSM 27192</strain>
    </source>
</reference>
<proteinExistence type="inferred from homology"/>
<keyword evidence="4 7" id="KW-0378">Hydrolase</keyword>
<evidence type="ECO:0000259" key="8">
    <source>
        <dbReference type="Pfam" id="PF12708"/>
    </source>
</evidence>
<dbReference type="PANTHER" id="PTHR31339">
    <property type="entry name" value="PECTIN LYASE-RELATED"/>
    <property type="match status" value="1"/>
</dbReference>
<keyword evidence="5 7" id="KW-0326">Glycosidase</keyword>
<dbReference type="InterPro" id="IPR000743">
    <property type="entry name" value="Glyco_hydro_28"/>
</dbReference>
<evidence type="ECO:0000256" key="7">
    <source>
        <dbReference type="RuleBase" id="RU361169"/>
    </source>
</evidence>
<dbReference type="OrthoDB" id="2580040at2759"/>
<dbReference type="Pfam" id="PF00295">
    <property type="entry name" value="Glyco_hydro_28"/>
    <property type="match status" value="1"/>
</dbReference>
<name>A0A427YRU6_9TREE</name>
<keyword evidence="6" id="KW-0961">Cell wall biogenesis/degradation</keyword>
<dbReference type="EMBL" id="RSCD01000003">
    <property type="protein sequence ID" value="RSH93792.1"/>
    <property type="molecule type" value="Genomic_DNA"/>
</dbReference>
<evidence type="ECO:0000256" key="2">
    <source>
        <dbReference type="ARBA" id="ARBA00022729"/>
    </source>
</evidence>
<dbReference type="Pfam" id="PF12708">
    <property type="entry name" value="Pect-lyase_RHGA_epim"/>
    <property type="match status" value="1"/>
</dbReference>
<dbReference type="SMART" id="SM00710">
    <property type="entry name" value="PbH1"/>
    <property type="match status" value="5"/>
</dbReference>
<evidence type="ECO:0000256" key="3">
    <source>
        <dbReference type="ARBA" id="ARBA00022737"/>
    </source>
</evidence>
<dbReference type="GO" id="GO:0045490">
    <property type="term" value="P:pectin catabolic process"/>
    <property type="evidence" value="ECO:0007669"/>
    <property type="project" value="UniProtKB-ARBA"/>
</dbReference>
<organism evidence="9 10">
    <name type="scientific">Saitozyma podzolica</name>
    <dbReference type="NCBI Taxonomy" id="1890683"/>
    <lineage>
        <taxon>Eukaryota</taxon>
        <taxon>Fungi</taxon>
        <taxon>Dikarya</taxon>
        <taxon>Basidiomycota</taxon>
        <taxon>Agaricomycotina</taxon>
        <taxon>Tremellomycetes</taxon>
        <taxon>Tremellales</taxon>
        <taxon>Trimorphomycetaceae</taxon>
        <taxon>Saitozyma</taxon>
    </lineage>
</organism>
<comment type="similarity">
    <text evidence="1 7">Belongs to the glycosyl hydrolase 28 family.</text>
</comment>
<comment type="caution">
    <text evidence="9">The sequence shown here is derived from an EMBL/GenBank/DDBJ whole genome shotgun (WGS) entry which is preliminary data.</text>
</comment>
<dbReference type="InterPro" id="IPR051801">
    <property type="entry name" value="GH28_Enzymes"/>
</dbReference>
<dbReference type="SUPFAM" id="SSF51126">
    <property type="entry name" value="Pectin lyase-like"/>
    <property type="match status" value="1"/>
</dbReference>
<evidence type="ECO:0000313" key="10">
    <source>
        <dbReference type="Proteomes" id="UP000279259"/>
    </source>
</evidence>
<protein>
    <recommendedName>
        <fullName evidence="8">Rhamnogalacturonase A/B/Epimerase-like pectate lyase domain-containing protein</fullName>
    </recommendedName>
</protein>
<feature type="domain" description="Rhamnogalacturonase A/B/Epimerase-like pectate lyase" evidence="8">
    <location>
        <begin position="9"/>
        <end position="73"/>
    </location>
</feature>
<dbReference type="AlphaFoldDB" id="A0A427YRU6"/>
<accession>A0A427YRU6</accession>
<dbReference type="InterPro" id="IPR024535">
    <property type="entry name" value="RHGA/B-epi-like_pectate_lyase"/>
</dbReference>
<dbReference type="InterPro" id="IPR012334">
    <property type="entry name" value="Pectin_lyas_fold"/>
</dbReference>
<dbReference type="InterPro" id="IPR011050">
    <property type="entry name" value="Pectin_lyase_fold/virulence"/>
</dbReference>
<dbReference type="GO" id="GO:0004650">
    <property type="term" value="F:polygalacturonase activity"/>
    <property type="evidence" value="ECO:0007669"/>
    <property type="project" value="InterPro"/>
</dbReference>
<keyword evidence="2" id="KW-0732">Signal</keyword>
<evidence type="ECO:0000256" key="5">
    <source>
        <dbReference type="ARBA" id="ARBA00023295"/>
    </source>
</evidence>
<gene>
    <name evidence="9" type="ORF">EHS25_006440</name>
</gene>
<dbReference type="Gene3D" id="2.160.20.10">
    <property type="entry name" value="Single-stranded right-handed beta-helix, Pectin lyase-like"/>
    <property type="match status" value="1"/>
</dbReference>
<sequence>MTVFDPVAYGAKGDGVTVDTQAIQSAIDAAHANGGGTVIFQAGGKYISGSLVMKSNVFLNVEGGALLKASTNWDDITARWPGDPKITPADGAQVHCGHFLAAYRGTTNIGIFGTGIIDGSGEHYRGEDTGTEYKIMLQRPFLLFWLGVVGVTIRDVTLRESACWTVRLGGCEDVLITGIRIRANMKLPNADGIDLDRCRRVRISDCDIICADDGVSLKNCREFHEYGLCEDIVVSNCTITSKSSGLVIGVETAESIRNATFTNCIIRASNRGLSVNLAENSCHENIIFSNIIVETKIAAHQWWGRGEPIYVSASPWFAHSTVGTVRNLRFTNILCRSECGVYICADQLGWIEDVVLDGVRLELSHWSGSTHPEEQGGFYDRRPTPGVKIYKPQEGIAGFHLENIRNVTIKNSRVVFADKEDYWGNAVYARGCEELTVDVAGKAAKEGLKAIDIA</sequence>
<evidence type="ECO:0000256" key="1">
    <source>
        <dbReference type="ARBA" id="ARBA00008834"/>
    </source>
</evidence>
<dbReference type="GO" id="GO:0071555">
    <property type="term" value="P:cell wall organization"/>
    <property type="evidence" value="ECO:0007669"/>
    <property type="project" value="UniProtKB-KW"/>
</dbReference>
<evidence type="ECO:0000256" key="6">
    <source>
        <dbReference type="ARBA" id="ARBA00023316"/>
    </source>
</evidence>
<dbReference type="PANTHER" id="PTHR31339:SF9">
    <property type="entry name" value="PLASMIN AND FIBRONECTIN-BINDING PROTEIN A"/>
    <property type="match status" value="1"/>
</dbReference>
<dbReference type="Proteomes" id="UP000279259">
    <property type="component" value="Unassembled WGS sequence"/>
</dbReference>